<keyword evidence="1" id="KW-0238">DNA-binding</keyword>
<dbReference type="GO" id="GO:0003677">
    <property type="term" value="F:DNA binding"/>
    <property type="evidence" value="ECO:0007669"/>
    <property type="project" value="UniProtKB-KW"/>
</dbReference>
<dbReference type="SMART" id="SM00530">
    <property type="entry name" value="HTH_XRE"/>
    <property type="match status" value="1"/>
</dbReference>
<dbReference type="AlphaFoldDB" id="A0A161W2L3"/>
<protein>
    <submittedName>
        <fullName evidence="3">Helix-turn-helix domain protein</fullName>
    </submittedName>
</protein>
<dbReference type="InterPro" id="IPR010982">
    <property type="entry name" value="Lambda_DNA-bd_dom_sf"/>
</dbReference>
<dbReference type="Proteomes" id="UP000076603">
    <property type="component" value="Unassembled WGS sequence"/>
</dbReference>
<evidence type="ECO:0000313" key="3">
    <source>
        <dbReference type="EMBL" id="KZL89410.1"/>
    </source>
</evidence>
<reference evidence="3 4" key="1">
    <citation type="submission" date="2016-04" db="EMBL/GenBank/DDBJ databases">
        <title>Genome sequence of Clostridium magnum DSM 2767.</title>
        <authorList>
            <person name="Poehlein A."/>
            <person name="Uhlig R."/>
            <person name="Fischer R."/>
            <person name="Bahl H."/>
            <person name="Daniel R."/>
        </authorList>
    </citation>
    <scope>NUCLEOTIDE SEQUENCE [LARGE SCALE GENOMIC DNA]</scope>
    <source>
        <strain evidence="3 4">DSM 2767</strain>
    </source>
</reference>
<dbReference type="STRING" id="1121326.CLMAG_53140"/>
<dbReference type="Pfam" id="PF01381">
    <property type="entry name" value="HTH_3"/>
    <property type="match status" value="1"/>
</dbReference>
<dbReference type="CDD" id="cd00093">
    <property type="entry name" value="HTH_XRE"/>
    <property type="match status" value="1"/>
</dbReference>
<keyword evidence="4" id="KW-1185">Reference proteome</keyword>
<dbReference type="PANTHER" id="PTHR46797:SF1">
    <property type="entry name" value="METHYLPHOSPHONATE SYNTHASE"/>
    <property type="match status" value="1"/>
</dbReference>
<dbReference type="PANTHER" id="PTHR46797">
    <property type="entry name" value="HTH-TYPE TRANSCRIPTIONAL REGULATOR"/>
    <property type="match status" value="1"/>
</dbReference>
<dbReference type="Gene3D" id="1.10.260.40">
    <property type="entry name" value="lambda repressor-like DNA-binding domains"/>
    <property type="match status" value="1"/>
</dbReference>
<dbReference type="GO" id="GO:0005829">
    <property type="term" value="C:cytosol"/>
    <property type="evidence" value="ECO:0007669"/>
    <property type="project" value="TreeGrafter"/>
</dbReference>
<dbReference type="InterPro" id="IPR050807">
    <property type="entry name" value="TransReg_Diox_bact_type"/>
</dbReference>
<dbReference type="SUPFAM" id="SSF47413">
    <property type="entry name" value="lambda repressor-like DNA-binding domains"/>
    <property type="match status" value="1"/>
</dbReference>
<comment type="caution">
    <text evidence="3">The sequence shown here is derived from an EMBL/GenBank/DDBJ whole genome shotgun (WGS) entry which is preliminary data.</text>
</comment>
<proteinExistence type="predicted"/>
<dbReference type="RefSeq" id="WP_066629349.1">
    <property type="nucleotide sequence ID" value="NZ_FQXL01000018.1"/>
</dbReference>
<sequence length="77" mass="8767">MDNRNIIGKKINLIRKLKGITQEQLTARLNVQGIDIDRTMISKIETQSREISDFEIKAIANALGVTIEELFHESQSK</sequence>
<feature type="domain" description="HTH cro/C1-type" evidence="2">
    <location>
        <begin position="11"/>
        <end position="70"/>
    </location>
</feature>
<accession>A0A161W2L3</accession>
<dbReference type="PATRIC" id="fig|1121326.3.peg.5374"/>
<dbReference type="EMBL" id="LWAE01000009">
    <property type="protein sequence ID" value="KZL89410.1"/>
    <property type="molecule type" value="Genomic_DNA"/>
</dbReference>
<dbReference type="InterPro" id="IPR001387">
    <property type="entry name" value="Cro/C1-type_HTH"/>
</dbReference>
<evidence type="ECO:0000256" key="1">
    <source>
        <dbReference type="ARBA" id="ARBA00023125"/>
    </source>
</evidence>
<dbReference type="PROSITE" id="PS50943">
    <property type="entry name" value="HTH_CROC1"/>
    <property type="match status" value="1"/>
</dbReference>
<gene>
    <name evidence="3" type="ORF">CLMAG_53140</name>
</gene>
<evidence type="ECO:0000313" key="4">
    <source>
        <dbReference type="Proteomes" id="UP000076603"/>
    </source>
</evidence>
<evidence type="ECO:0000259" key="2">
    <source>
        <dbReference type="PROSITE" id="PS50943"/>
    </source>
</evidence>
<dbReference type="GO" id="GO:0003700">
    <property type="term" value="F:DNA-binding transcription factor activity"/>
    <property type="evidence" value="ECO:0007669"/>
    <property type="project" value="TreeGrafter"/>
</dbReference>
<name>A0A161W2L3_9CLOT</name>
<organism evidence="3 4">
    <name type="scientific">Clostridium magnum DSM 2767</name>
    <dbReference type="NCBI Taxonomy" id="1121326"/>
    <lineage>
        <taxon>Bacteria</taxon>
        <taxon>Bacillati</taxon>
        <taxon>Bacillota</taxon>
        <taxon>Clostridia</taxon>
        <taxon>Eubacteriales</taxon>
        <taxon>Clostridiaceae</taxon>
        <taxon>Clostridium</taxon>
    </lineage>
</organism>